<feature type="region of interest" description="Disordered" evidence="1">
    <location>
        <begin position="1"/>
        <end position="93"/>
    </location>
</feature>
<gene>
    <name evidence="2" type="ORF">V1478_017606</name>
</gene>
<reference evidence="2 3" key="1">
    <citation type="journal article" date="2024" name="Ann. Entomol. Soc. Am.">
        <title>Genomic analyses of the southern and eastern yellowjacket wasps (Hymenoptera: Vespidae) reveal evolutionary signatures of social life.</title>
        <authorList>
            <person name="Catto M.A."/>
            <person name="Caine P.B."/>
            <person name="Orr S.E."/>
            <person name="Hunt B.G."/>
            <person name="Goodisman M.A.D."/>
        </authorList>
    </citation>
    <scope>NUCLEOTIDE SEQUENCE [LARGE SCALE GENOMIC DNA]</scope>
    <source>
        <strain evidence="2">233</strain>
        <tissue evidence="2">Head and thorax</tissue>
    </source>
</reference>
<dbReference type="EMBL" id="JAUDFV010000165">
    <property type="protein sequence ID" value="KAL2712651.1"/>
    <property type="molecule type" value="Genomic_DNA"/>
</dbReference>
<dbReference type="Proteomes" id="UP001607302">
    <property type="component" value="Unassembled WGS sequence"/>
</dbReference>
<accession>A0ABD1ZWA1</accession>
<sequence>MTLKSSDSACRLTLARRSPGSPRAAGSGGGGGSRVILKRTTKIRRKHKADNDDDEDDNELANVKRAERGGCRKRGNGEEEERGMGKEGSYTRSTKNGILDWTCLKAGWCNRKG</sequence>
<evidence type="ECO:0000313" key="2">
    <source>
        <dbReference type="EMBL" id="KAL2712651.1"/>
    </source>
</evidence>
<keyword evidence="3" id="KW-1185">Reference proteome</keyword>
<proteinExistence type="predicted"/>
<organism evidence="2 3">
    <name type="scientific">Vespula squamosa</name>
    <name type="common">Southern yellow jacket</name>
    <name type="synonym">Wasp</name>
    <dbReference type="NCBI Taxonomy" id="30214"/>
    <lineage>
        <taxon>Eukaryota</taxon>
        <taxon>Metazoa</taxon>
        <taxon>Ecdysozoa</taxon>
        <taxon>Arthropoda</taxon>
        <taxon>Hexapoda</taxon>
        <taxon>Insecta</taxon>
        <taxon>Pterygota</taxon>
        <taxon>Neoptera</taxon>
        <taxon>Endopterygota</taxon>
        <taxon>Hymenoptera</taxon>
        <taxon>Apocrita</taxon>
        <taxon>Aculeata</taxon>
        <taxon>Vespoidea</taxon>
        <taxon>Vespidae</taxon>
        <taxon>Vespinae</taxon>
        <taxon>Vespula</taxon>
    </lineage>
</organism>
<protein>
    <submittedName>
        <fullName evidence="2">Uncharacterized protein</fullName>
    </submittedName>
</protein>
<feature type="compositionally biased region" description="Low complexity" evidence="1">
    <location>
        <begin position="15"/>
        <end position="25"/>
    </location>
</feature>
<evidence type="ECO:0000313" key="3">
    <source>
        <dbReference type="Proteomes" id="UP001607302"/>
    </source>
</evidence>
<feature type="compositionally biased region" description="Basic residues" evidence="1">
    <location>
        <begin position="36"/>
        <end position="48"/>
    </location>
</feature>
<dbReference type="AlphaFoldDB" id="A0ABD1ZWA1"/>
<name>A0ABD1ZWA1_VESSQ</name>
<comment type="caution">
    <text evidence="2">The sequence shown here is derived from an EMBL/GenBank/DDBJ whole genome shotgun (WGS) entry which is preliminary data.</text>
</comment>
<evidence type="ECO:0000256" key="1">
    <source>
        <dbReference type="SAM" id="MobiDB-lite"/>
    </source>
</evidence>